<keyword evidence="2" id="KW-0808">Transferase</keyword>
<dbReference type="Pfam" id="PF08241">
    <property type="entry name" value="Methyltransf_11"/>
    <property type="match status" value="1"/>
</dbReference>
<dbReference type="EMBL" id="SRSC01000002">
    <property type="protein sequence ID" value="TGU72873.1"/>
    <property type="molecule type" value="Genomic_DNA"/>
</dbReference>
<evidence type="ECO:0000313" key="2">
    <source>
        <dbReference type="EMBL" id="TGU70453.1"/>
    </source>
</evidence>
<dbReference type="CDD" id="cd02440">
    <property type="entry name" value="AdoMet_MTases"/>
    <property type="match status" value="1"/>
</dbReference>
<sequence length="322" mass="36814">MPENWCFPITLMTRSERICARAMKGSAAWGVRLRDDACAKMAGLFAREGRMSRQKVTEFFDQNVGDYQSKHYGGSVRTFMTVRLEAVLRNVDRLSLSRGAKVLDAGCGPGALVEALARRELWVSGLDVSENMLARTAERMESLGEAYPVSLKQGSIDSLPYSDDSFDLVCSTGVIEYLDTDQLVLQEMYRVLRPGGFLLISVTNAWSPVNSLDFIVEFLKRRHMFLRCFNRIWTRLGKEPVLPRSFRVRRHRPSRFRKSLRQAGFEVLAAEFFHFMPWPRPLDKFFPKATTRLGDKLEQLCKTNLAFLGEGYLVVCTKQKSR</sequence>
<evidence type="ECO:0000313" key="3">
    <source>
        <dbReference type="EMBL" id="TGU72873.1"/>
    </source>
</evidence>
<reference evidence="2 4" key="1">
    <citation type="submission" date="2019-04" db="EMBL/GenBank/DDBJ databases">
        <title>Geobacter oryzae sp. nov., ferric-reducing bacteria isolated from paddy soil.</title>
        <authorList>
            <person name="Xu Z."/>
            <person name="Masuda Y."/>
            <person name="Itoh H."/>
            <person name="Senoo K."/>
        </authorList>
    </citation>
    <scope>NUCLEOTIDE SEQUENCE [LARGE SCALE GENOMIC DNA]</scope>
    <source>
        <strain evidence="2 4">Red111</strain>
    </source>
</reference>
<evidence type="ECO:0000259" key="1">
    <source>
        <dbReference type="Pfam" id="PF08241"/>
    </source>
</evidence>
<accession>A0A4S1CBF2</accession>
<organism evidence="2 4">
    <name type="scientific">Geomonas terrae</name>
    <dbReference type="NCBI Taxonomy" id="2562681"/>
    <lineage>
        <taxon>Bacteria</taxon>
        <taxon>Pseudomonadati</taxon>
        <taxon>Thermodesulfobacteriota</taxon>
        <taxon>Desulfuromonadia</taxon>
        <taxon>Geobacterales</taxon>
        <taxon>Geobacteraceae</taxon>
        <taxon>Geomonas</taxon>
    </lineage>
</organism>
<feature type="domain" description="Methyltransferase type 11" evidence="1">
    <location>
        <begin position="103"/>
        <end position="200"/>
    </location>
</feature>
<dbReference type="EMBL" id="SRSC01000004">
    <property type="protein sequence ID" value="TGU70453.1"/>
    <property type="molecule type" value="Genomic_DNA"/>
</dbReference>
<proteinExistence type="predicted"/>
<gene>
    <name evidence="3" type="ORF">E4633_11340</name>
    <name evidence="2" type="ORF">E4633_15730</name>
</gene>
<dbReference type="Proteomes" id="UP000306416">
    <property type="component" value="Unassembled WGS sequence"/>
</dbReference>
<dbReference type="GO" id="GO:0032259">
    <property type="term" value="P:methylation"/>
    <property type="evidence" value="ECO:0007669"/>
    <property type="project" value="UniProtKB-KW"/>
</dbReference>
<dbReference type="InterPro" id="IPR029063">
    <property type="entry name" value="SAM-dependent_MTases_sf"/>
</dbReference>
<dbReference type="GO" id="GO:0008757">
    <property type="term" value="F:S-adenosylmethionine-dependent methyltransferase activity"/>
    <property type="evidence" value="ECO:0007669"/>
    <property type="project" value="InterPro"/>
</dbReference>
<dbReference type="Gene3D" id="3.40.50.150">
    <property type="entry name" value="Vaccinia Virus protein VP39"/>
    <property type="match status" value="1"/>
</dbReference>
<dbReference type="AlphaFoldDB" id="A0A4S1CBF2"/>
<comment type="caution">
    <text evidence="2">The sequence shown here is derived from an EMBL/GenBank/DDBJ whole genome shotgun (WGS) entry which is preliminary data.</text>
</comment>
<keyword evidence="4" id="KW-1185">Reference proteome</keyword>
<name>A0A4S1CBF2_9BACT</name>
<protein>
    <submittedName>
        <fullName evidence="2">Class I SAM-dependent methyltransferase</fullName>
    </submittedName>
</protein>
<dbReference type="InterPro" id="IPR013216">
    <property type="entry name" value="Methyltransf_11"/>
</dbReference>
<dbReference type="InterPro" id="IPR050508">
    <property type="entry name" value="Methyltransf_Superfamily"/>
</dbReference>
<evidence type="ECO:0000313" key="4">
    <source>
        <dbReference type="Proteomes" id="UP000306416"/>
    </source>
</evidence>
<dbReference type="PANTHER" id="PTHR42912">
    <property type="entry name" value="METHYLTRANSFERASE"/>
    <property type="match status" value="1"/>
</dbReference>
<keyword evidence="2" id="KW-0489">Methyltransferase</keyword>
<dbReference type="SUPFAM" id="SSF53335">
    <property type="entry name" value="S-adenosyl-L-methionine-dependent methyltransferases"/>
    <property type="match status" value="1"/>
</dbReference>